<dbReference type="InterPro" id="IPR014048">
    <property type="entry name" value="MethylDNA_cys_MeTrfase_DNA-bd"/>
</dbReference>
<keyword evidence="11" id="KW-1185">Reference proteome</keyword>
<evidence type="ECO:0000256" key="7">
    <source>
        <dbReference type="ARBA" id="ARBA00023204"/>
    </source>
</evidence>
<evidence type="ECO:0000256" key="1">
    <source>
        <dbReference type="ARBA" id="ARBA00001286"/>
    </source>
</evidence>
<gene>
    <name evidence="10" type="ORF">FC84_GL000350</name>
</gene>
<dbReference type="InterPro" id="IPR001497">
    <property type="entry name" value="MethylDNA_cys_MeTrfase_AS"/>
</dbReference>
<dbReference type="PANTHER" id="PTHR10815">
    <property type="entry name" value="METHYLATED-DNA--PROTEIN-CYSTEINE METHYLTRANSFERASE"/>
    <property type="match status" value="1"/>
</dbReference>
<keyword evidence="5" id="KW-0808">Transferase</keyword>
<evidence type="ECO:0000256" key="5">
    <source>
        <dbReference type="ARBA" id="ARBA00022679"/>
    </source>
</evidence>
<dbReference type="InterPro" id="IPR036217">
    <property type="entry name" value="MethylDNA_cys_MeTrfase_DNAb"/>
</dbReference>
<dbReference type="NCBIfam" id="TIGR00589">
    <property type="entry name" value="ogt"/>
    <property type="match status" value="1"/>
</dbReference>
<dbReference type="STRING" id="1423738.FC84_GL000350"/>
<dbReference type="EC" id="2.1.1.63" evidence="3"/>
<dbReference type="PANTHER" id="PTHR10815:SF13">
    <property type="entry name" value="METHYLATED-DNA--PROTEIN-CYSTEINE METHYLTRANSFERASE"/>
    <property type="match status" value="1"/>
</dbReference>
<evidence type="ECO:0000313" key="11">
    <source>
        <dbReference type="Proteomes" id="UP000051813"/>
    </source>
</evidence>
<dbReference type="OrthoDB" id="9802228at2"/>
<accession>A0A0R2BTC5</accession>
<comment type="caution">
    <text evidence="10">The sequence shown here is derived from an EMBL/GenBank/DDBJ whole genome shotgun (WGS) entry which is preliminary data.</text>
</comment>
<evidence type="ECO:0000256" key="4">
    <source>
        <dbReference type="ARBA" id="ARBA00022603"/>
    </source>
</evidence>
<dbReference type="GO" id="GO:0003908">
    <property type="term" value="F:methylated-DNA-[protein]-cysteine S-methyltransferase activity"/>
    <property type="evidence" value="ECO:0007669"/>
    <property type="project" value="UniProtKB-EC"/>
</dbReference>
<feature type="domain" description="Methylated-DNA-[protein]-cysteine S-methyltransferase DNA binding" evidence="9">
    <location>
        <begin position="88"/>
        <end position="165"/>
    </location>
</feature>
<comment type="catalytic activity">
    <reaction evidence="1">
        <text>a 4-O-methyl-thymidine in DNA + L-cysteinyl-[protein] = a thymidine in DNA + S-methyl-L-cysteinyl-[protein]</text>
        <dbReference type="Rhea" id="RHEA:53428"/>
        <dbReference type="Rhea" id="RHEA-COMP:10131"/>
        <dbReference type="Rhea" id="RHEA-COMP:10132"/>
        <dbReference type="Rhea" id="RHEA-COMP:13555"/>
        <dbReference type="Rhea" id="RHEA-COMP:13556"/>
        <dbReference type="ChEBI" id="CHEBI:29950"/>
        <dbReference type="ChEBI" id="CHEBI:82612"/>
        <dbReference type="ChEBI" id="CHEBI:137386"/>
        <dbReference type="ChEBI" id="CHEBI:137387"/>
        <dbReference type="EC" id="2.1.1.63"/>
    </reaction>
</comment>
<reference evidence="10 11" key="1">
    <citation type="journal article" date="2015" name="Genome Announc.">
        <title>Expanding the biotechnology potential of lactobacilli through comparative genomics of 213 strains and associated genera.</title>
        <authorList>
            <person name="Sun Z."/>
            <person name="Harris H.M."/>
            <person name="McCann A."/>
            <person name="Guo C."/>
            <person name="Argimon S."/>
            <person name="Zhang W."/>
            <person name="Yang X."/>
            <person name="Jeffery I.B."/>
            <person name="Cooney J.C."/>
            <person name="Kagawa T.F."/>
            <person name="Liu W."/>
            <person name="Song Y."/>
            <person name="Salvetti E."/>
            <person name="Wrobel A."/>
            <person name="Rasinkangas P."/>
            <person name="Parkhill J."/>
            <person name="Rea M.C."/>
            <person name="O'Sullivan O."/>
            <person name="Ritari J."/>
            <person name="Douillard F.P."/>
            <person name="Paul Ross R."/>
            <person name="Yang R."/>
            <person name="Briner A.E."/>
            <person name="Felis G.E."/>
            <person name="de Vos W.M."/>
            <person name="Barrangou R."/>
            <person name="Klaenhammer T.R."/>
            <person name="Caufield P.W."/>
            <person name="Cui Y."/>
            <person name="Zhang H."/>
            <person name="O'Toole P.W."/>
        </authorList>
    </citation>
    <scope>NUCLEOTIDE SEQUENCE [LARGE SCALE GENOMIC DNA]</scope>
    <source>
        <strain evidence="10 11">DSM 20335</strain>
    </source>
</reference>
<evidence type="ECO:0000256" key="8">
    <source>
        <dbReference type="ARBA" id="ARBA00049348"/>
    </source>
</evidence>
<name>A0A0R2BTC5_9LACO</name>
<dbReference type="GO" id="GO:0032259">
    <property type="term" value="P:methylation"/>
    <property type="evidence" value="ECO:0007669"/>
    <property type="project" value="UniProtKB-KW"/>
</dbReference>
<keyword evidence="6" id="KW-0227">DNA damage</keyword>
<dbReference type="RefSeq" id="WP_057756910.1">
    <property type="nucleotide sequence ID" value="NZ_AYYK01000011.1"/>
</dbReference>
<dbReference type="AlphaFoldDB" id="A0A0R2BTC5"/>
<comment type="catalytic activity">
    <reaction evidence="8">
        <text>a 6-O-methyl-2'-deoxyguanosine in DNA + L-cysteinyl-[protein] = S-methyl-L-cysteinyl-[protein] + a 2'-deoxyguanosine in DNA</text>
        <dbReference type="Rhea" id="RHEA:24000"/>
        <dbReference type="Rhea" id="RHEA-COMP:10131"/>
        <dbReference type="Rhea" id="RHEA-COMP:10132"/>
        <dbReference type="Rhea" id="RHEA-COMP:11367"/>
        <dbReference type="Rhea" id="RHEA-COMP:11368"/>
        <dbReference type="ChEBI" id="CHEBI:29950"/>
        <dbReference type="ChEBI" id="CHEBI:82612"/>
        <dbReference type="ChEBI" id="CHEBI:85445"/>
        <dbReference type="ChEBI" id="CHEBI:85448"/>
        <dbReference type="EC" id="2.1.1.63"/>
    </reaction>
</comment>
<dbReference type="Gene3D" id="1.10.10.10">
    <property type="entry name" value="Winged helix-like DNA-binding domain superfamily/Winged helix DNA-binding domain"/>
    <property type="match status" value="1"/>
</dbReference>
<dbReference type="FunFam" id="1.10.10.10:FF:000214">
    <property type="entry name" value="Methylated-DNA--protein-cysteine methyltransferase"/>
    <property type="match status" value="1"/>
</dbReference>
<dbReference type="PROSITE" id="PS00374">
    <property type="entry name" value="MGMT"/>
    <property type="match status" value="1"/>
</dbReference>
<keyword evidence="4" id="KW-0489">Methyltransferase</keyword>
<dbReference type="InterPro" id="IPR036388">
    <property type="entry name" value="WH-like_DNA-bd_sf"/>
</dbReference>
<evidence type="ECO:0000313" key="10">
    <source>
        <dbReference type="EMBL" id="KRM78723.1"/>
    </source>
</evidence>
<dbReference type="SUPFAM" id="SSF46767">
    <property type="entry name" value="Methylated DNA-protein cysteine methyltransferase, C-terminal domain"/>
    <property type="match status" value="1"/>
</dbReference>
<sequence>MNFAFDIVKIHKHHFLIIVAEDGLQFISLTNDGWDEYDQLFPKYLDKYTYTRRPAVIKPYKKSLQDFFDGNNHLSDLSISQDLGGTELQQATWAALRQLPQGKTTTYSELAAEIGQPKSFRAVASAVAKNPVGVVIPCHRVLRKDGGLGDFRGGLKFKRELLHLDK</sequence>
<dbReference type="GO" id="GO:0006281">
    <property type="term" value="P:DNA repair"/>
    <property type="evidence" value="ECO:0007669"/>
    <property type="project" value="UniProtKB-KW"/>
</dbReference>
<protein>
    <recommendedName>
        <fullName evidence="3">methylated-DNA--[protein]-cysteine S-methyltransferase</fullName>
        <ecNumber evidence="3">2.1.1.63</ecNumber>
    </recommendedName>
</protein>
<evidence type="ECO:0000256" key="2">
    <source>
        <dbReference type="ARBA" id="ARBA00008711"/>
    </source>
</evidence>
<dbReference type="EMBL" id="AYYK01000011">
    <property type="protein sequence ID" value="KRM78723.1"/>
    <property type="molecule type" value="Genomic_DNA"/>
</dbReference>
<dbReference type="PATRIC" id="fig|1423738.3.peg.357"/>
<dbReference type="CDD" id="cd06445">
    <property type="entry name" value="ATase"/>
    <property type="match status" value="1"/>
</dbReference>
<dbReference type="Pfam" id="PF01035">
    <property type="entry name" value="DNA_binding_1"/>
    <property type="match status" value="1"/>
</dbReference>
<evidence type="ECO:0000256" key="6">
    <source>
        <dbReference type="ARBA" id="ARBA00022763"/>
    </source>
</evidence>
<dbReference type="Proteomes" id="UP000051813">
    <property type="component" value="Unassembled WGS sequence"/>
</dbReference>
<keyword evidence="7" id="KW-0234">DNA repair</keyword>
<evidence type="ECO:0000256" key="3">
    <source>
        <dbReference type="ARBA" id="ARBA00011918"/>
    </source>
</evidence>
<organism evidence="10 11">
    <name type="scientific">Lapidilactobacillus dextrinicus DSM 20335</name>
    <dbReference type="NCBI Taxonomy" id="1423738"/>
    <lineage>
        <taxon>Bacteria</taxon>
        <taxon>Bacillati</taxon>
        <taxon>Bacillota</taxon>
        <taxon>Bacilli</taxon>
        <taxon>Lactobacillales</taxon>
        <taxon>Lactobacillaceae</taxon>
        <taxon>Lapidilactobacillus</taxon>
    </lineage>
</organism>
<evidence type="ECO:0000259" key="9">
    <source>
        <dbReference type="Pfam" id="PF01035"/>
    </source>
</evidence>
<comment type="similarity">
    <text evidence="2">Belongs to the MGMT family.</text>
</comment>
<proteinExistence type="inferred from homology"/>